<dbReference type="GO" id="GO:0008173">
    <property type="term" value="F:RNA methyltransferase activity"/>
    <property type="evidence" value="ECO:0007669"/>
    <property type="project" value="InterPro"/>
</dbReference>
<keyword evidence="3 7" id="KW-0808">Transferase</keyword>
<gene>
    <name evidence="7" type="ORF">AXF42_Ash017247</name>
</gene>
<dbReference type="OrthoDB" id="5580682at2759"/>
<dbReference type="InterPro" id="IPR016914">
    <property type="entry name" value="TrmL"/>
</dbReference>
<evidence type="ECO:0000256" key="4">
    <source>
        <dbReference type="ARBA" id="ARBA00022691"/>
    </source>
</evidence>
<dbReference type="EC" id="2.1.1.207" evidence="7"/>
<dbReference type="InterPro" id="IPR001537">
    <property type="entry name" value="SpoU_MeTrfase"/>
</dbReference>
<evidence type="ECO:0000256" key="5">
    <source>
        <dbReference type="ARBA" id="ARBA00022694"/>
    </source>
</evidence>
<sequence length="182" mass="19591">MEAAGLGALNLRCNLVHFRSWPVIRPVILADLMPKGKRSPVSGILGCLSFIQEGLRSRPSLIHSTAFIPGNTGSIARTCAASAVGLHLVEDFTYRSGDWLVFGSETSGLPPEALLDCSREGMGGGAVRIPMVETHVRSLNLSVSVGIALYEAARQLNYEQLRSPADLGTENQSLFIKEDHFA</sequence>
<feature type="domain" description="tRNA/rRNA methyltransferase SpoU type" evidence="6">
    <location>
        <begin position="90"/>
        <end position="150"/>
    </location>
</feature>
<dbReference type="STRING" id="1088818.A0A2H9ZVI7"/>
<dbReference type="Proteomes" id="UP000236161">
    <property type="component" value="Unassembled WGS sequence"/>
</dbReference>
<keyword evidence="1" id="KW-0963">Cytoplasm</keyword>
<accession>A0A2H9ZVI7</accession>
<dbReference type="PANTHER" id="PTHR42971">
    <property type="entry name" value="TRNA (CYTIDINE(34)-2'-O)-METHYLTRANSFERASE"/>
    <property type="match status" value="1"/>
</dbReference>
<evidence type="ECO:0000256" key="2">
    <source>
        <dbReference type="ARBA" id="ARBA00022603"/>
    </source>
</evidence>
<keyword evidence="5" id="KW-0819">tRNA processing</keyword>
<name>A0A2H9ZVI7_9ASPA</name>
<evidence type="ECO:0000256" key="3">
    <source>
        <dbReference type="ARBA" id="ARBA00022679"/>
    </source>
</evidence>
<dbReference type="EMBL" id="KZ453531">
    <property type="protein sequence ID" value="PKA47302.1"/>
    <property type="molecule type" value="Genomic_DNA"/>
</dbReference>
<keyword evidence="8" id="KW-1185">Reference proteome</keyword>
<evidence type="ECO:0000313" key="8">
    <source>
        <dbReference type="Proteomes" id="UP000236161"/>
    </source>
</evidence>
<protein>
    <submittedName>
        <fullName evidence="7">tRNA (Cytidine/uridine-2'-O-)-methyltransferase</fullName>
        <ecNumber evidence="7">2.1.1.207</ecNumber>
    </submittedName>
</protein>
<proteinExistence type="predicted"/>
<evidence type="ECO:0000313" key="7">
    <source>
        <dbReference type="EMBL" id="PKA47302.1"/>
    </source>
</evidence>
<reference evidence="7 8" key="1">
    <citation type="journal article" date="2017" name="Nature">
        <title>The Apostasia genome and the evolution of orchids.</title>
        <authorList>
            <person name="Zhang G.Q."/>
            <person name="Liu K.W."/>
            <person name="Li Z."/>
            <person name="Lohaus R."/>
            <person name="Hsiao Y.Y."/>
            <person name="Niu S.C."/>
            <person name="Wang J.Y."/>
            <person name="Lin Y.C."/>
            <person name="Xu Q."/>
            <person name="Chen L.J."/>
            <person name="Yoshida K."/>
            <person name="Fujiwara S."/>
            <person name="Wang Z.W."/>
            <person name="Zhang Y.Q."/>
            <person name="Mitsuda N."/>
            <person name="Wang M."/>
            <person name="Liu G.H."/>
            <person name="Pecoraro L."/>
            <person name="Huang H.X."/>
            <person name="Xiao X.J."/>
            <person name="Lin M."/>
            <person name="Wu X.Y."/>
            <person name="Wu W.L."/>
            <person name="Chen Y.Y."/>
            <person name="Chang S.B."/>
            <person name="Sakamoto S."/>
            <person name="Ohme-Takagi M."/>
            <person name="Yagi M."/>
            <person name="Zeng S.J."/>
            <person name="Shen C.Y."/>
            <person name="Yeh C.M."/>
            <person name="Luo Y.B."/>
            <person name="Tsai W.C."/>
            <person name="Van de Peer Y."/>
            <person name="Liu Z.J."/>
        </authorList>
    </citation>
    <scope>NUCLEOTIDE SEQUENCE [LARGE SCALE GENOMIC DNA]</scope>
    <source>
        <strain evidence="8">cv. Shenzhen</strain>
        <tissue evidence="7">Stem</tissue>
    </source>
</reference>
<organism evidence="7 8">
    <name type="scientific">Apostasia shenzhenica</name>
    <dbReference type="NCBI Taxonomy" id="1088818"/>
    <lineage>
        <taxon>Eukaryota</taxon>
        <taxon>Viridiplantae</taxon>
        <taxon>Streptophyta</taxon>
        <taxon>Embryophyta</taxon>
        <taxon>Tracheophyta</taxon>
        <taxon>Spermatophyta</taxon>
        <taxon>Magnoliopsida</taxon>
        <taxon>Liliopsida</taxon>
        <taxon>Asparagales</taxon>
        <taxon>Orchidaceae</taxon>
        <taxon>Apostasioideae</taxon>
        <taxon>Apostasia</taxon>
    </lineage>
</organism>
<evidence type="ECO:0000256" key="1">
    <source>
        <dbReference type="ARBA" id="ARBA00022490"/>
    </source>
</evidence>
<dbReference type="InterPro" id="IPR029028">
    <property type="entry name" value="Alpha/beta_knot_MTases"/>
</dbReference>
<dbReference type="GO" id="GO:0003723">
    <property type="term" value="F:RNA binding"/>
    <property type="evidence" value="ECO:0007669"/>
    <property type="project" value="InterPro"/>
</dbReference>
<dbReference type="SUPFAM" id="SSF75217">
    <property type="entry name" value="alpha/beta knot"/>
    <property type="match status" value="1"/>
</dbReference>
<keyword evidence="4" id="KW-0949">S-adenosyl-L-methionine</keyword>
<dbReference type="InterPro" id="IPR029026">
    <property type="entry name" value="tRNA_m1G_MTases_N"/>
</dbReference>
<dbReference type="AlphaFoldDB" id="A0A2H9ZVI7"/>
<keyword evidence="2 7" id="KW-0489">Methyltransferase</keyword>
<dbReference type="Gene3D" id="3.40.1280.10">
    <property type="match status" value="1"/>
</dbReference>
<dbReference type="PANTHER" id="PTHR42971:SF1">
    <property type="entry name" value="TRNA (CYTIDINE(34)-2'-O)-METHYLTRANSFERASE"/>
    <property type="match status" value="1"/>
</dbReference>
<dbReference type="GO" id="GO:0002130">
    <property type="term" value="P:wobble position ribose methylation"/>
    <property type="evidence" value="ECO:0007669"/>
    <property type="project" value="TreeGrafter"/>
</dbReference>
<dbReference type="Pfam" id="PF00588">
    <property type="entry name" value="SpoU_methylase"/>
    <property type="match status" value="1"/>
</dbReference>
<evidence type="ECO:0000259" key="6">
    <source>
        <dbReference type="Pfam" id="PF00588"/>
    </source>
</evidence>